<name>A0A4Y8RTC8_9HYPH</name>
<keyword evidence="4" id="KW-1185">Reference proteome</keyword>
<feature type="region of interest" description="Disordered" evidence="1">
    <location>
        <begin position="57"/>
        <end position="76"/>
    </location>
</feature>
<dbReference type="SMART" id="SM00834">
    <property type="entry name" value="CxxC_CXXC_SSSS"/>
    <property type="match status" value="1"/>
</dbReference>
<accession>A0A4Y8RTC8</accession>
<sequence>MPFYDYACKDCGTFTSLRPMAQAAEPCDCPACGTSARRVILTAPWLSTMDAGRRSAFATNERSANAPKFASQGHGGKHGAGCGCCSPSRPKAGAAAAAAGAAKTFPGKRPWMISH</sequence>
<proteinExistence type="predicted"/>
<dbReference type="RefSeq" id="WP_134760290.1">
    <property type="nucleotide sequence ID" value="NZ_SOZD01000001.1"/>
</dbReference>
<organism evidence="3 4">
    <name type="scientific">Jiella endophytica</name>
    <dbReference type="NCBI Taxonomy" id="2558362"/>
    <lineage>
        <taxon>Bacteria</taxon>
        <taxon>Pseudomonadati</taxon>
        <taxon>Pseudomonadota</taxon>
        <taxon>Alphaproteobacteria</taxon>
        <taxon>Hyphomicrobiales</taxon>
        <taxon>Aurantimonadaceae</taxon>
        <taxon>Jiella</taxon>
    </lineage>
</organism>
<dbReference type="AlphaFoldDB" id="A0A4Y8RTC8"/>
<dbReference type="InterPro" id="IPR013429">
    <property type="entry name" value="Regulatory_FmdB_Zinc_ribbon"/>
</dbReference>
<evidence type="ECO:0000256" key="1">
    <source>
        <dbReference type="SAM" id="MobiDB-lite"/>
    </source>
</evidence>
<protein>
    <submittedName>
        <fullName evidence="3">Zinc ribbon domain-containing protein</fullName>
    </submittedName>
</protein>
<dbReference type="Pfam" id="PF09723">
    <property type="entry name" value="Zn_ribbon_8"/>
    <property type="match status" value="1"/>
</dbReference>
<gene>
    <name evidence="3" type="ORF">E3C22_03630</name>
</gene>
<dbReference type="OrthoDB" id="9813321at2"/>
<evidence type="ECO:0000313" key="4">
    <source>
        <dbReference type="Proteomes" id="UP000298179"/>
    </source>
</evidence>
<dbReference type="Proteomes" id="UP000298179">
    <property type="component" value="Unassembled WGS sequence"/>
</dbReference>
<dbReference type="EMBL" id="SOZD01000001">
    <property type="protein sequence ID" value="TFF27560.1"/>
    <property type="molecule type" value="Genomic_DNA"/>
</dbReference>
<feature type="domain" description="Putative regulatory protein FmdB zinc ribbon" evidence="2">
    <location>
        <begin position="1"/>
        <end position="41"/>
    </location>
</feature>
<dbReference type="NCBIfam" id="TIGR02605">
    <property type="entry name" value="CxxC_CxxC_SSSS"/>
    <property type="match status" value="1"/>
</dbReference>
<comment type="caution">
    <text evidence="3">The sequence shown here is derived from an EMBL/GenBank/DDBJ whole genome shotgun (WGS) entry which is preliminary data.</text>
</comment>
<evidence type="ECO:0000259" key="2">
    <source>
        <dbReference type="SMART" id="SM00834"/>
    </source>
</evidence>
<reference evidence="3 4" key="1">
    <citation type="submission" date="2019-03" db="EMBL/GenBank/DDBJ databases">
        <title>Jiella endophytica sp. nov., a novel endophytic bacterium isolated from root of Ficus microcarpa Linn. f.</title>
        <authorList>
            <person name="Tuo L."/>
        </authorList>
    </citation>
    <scope>NUCLEOTIDE SEQUENCE [LARGE SCALE GENOMIC DNA]</scope>
    <source>
        <strain evidence="3 4">CBS5Q-3</strain>
    </source>
</reference>
<evidence type="ECO:0000313" key="3">
    <source>
        <dbReference type="EMBL" id="TFF27560.1"/>
    </source>
</evidence>